<gene>
    <name evidence="3" type="ORF">DY251_02380</name>
</gene>
<dbReference type="AlphaFoldDB" id="A0A371XK45"/>
<sequence length="352" mass="37025">MGRKQLTIIAPCFCLKCPHSGRTRSSGRGTNEALFVRIAGRVYAALAAFGALALAGCSQSADGLGEGLKSSAAYSAAPTTSSGKAALAYRANEQDRECLARAMFFESNRSSRDGLVAVGSVVMNRLQSRRWGDNICGVVGANKQFAPGVMTRPMNSKALPDVMAAADAVLKGERHPDVKPEVMFFHTAGLKFPYKNMHYTTVAGGNAFYEKRSRRPMRDDLPQTEQPSVMVASNDAAPLQGAANILQPVASDTSLTALAANDAAPQADEMVLAMNTTAVPTPRPGTSPDQLPGVTGLPDDEPSKSRFGGDAPVMTAEIRPKFDTANASVAAFDASPEQASAIGAMLLAQRTE</sequence>
<evidence type="ECO:0000313" key="4">
    <source>
        <dbReference type="Proteomes" id="UP000262379"/>
    </source>
</evidence>
<keyword evidence="4" id="KW-1185">Reference proteome</keyword>
<keyword evidence="3" id="KW-0378">Hydrolase</keyword>
<accession>A0A371XK45</accession>
<protein>
    <submittedName>
        <fullName evidence="3">Cell wall hydrolase</fullName>
    </submittedName>
</protein>
<dbReference type="Pfam" id="PF07486">
    <property type="entry name" value="Hydrolase_2"/>
    <property type="match status" value="1"/>
</dbReference>
<evidence type="ECO:0000256" key="1">
    <source>
        <dbReference type="SAM" id="MobiDB-lite"/>
    </source>
</evidence>
<dbReference type="InterPro" id="IPR042047">
    <property type="entry name" value="SleB_dom1"/>
</dbReference>
<name>A0A371XK45_9HYPH</name>
<organism evidence="3 4">
    <name type="scientific">Mesorhizobium denitrificans</name>
    <dbReference type="NCBI Taxonomy" id="2294114"/>
    <lineage>
        <taxon>Bacteria</taxon>
        <taxon>Pseudomonadati</taxon>
        <taxon>Pseudomonadota</taxon>
        <taxon>Alphaproteobacteria</taxon>
        <taxon>Hyphomicrobiales</taxon>
        <taxon>Phyllobacteriaceae</taxon>
        <taxon>Mesorhizobium</taxon>
    </lineage>
</organism>
<dbReference type="EMBL" id="QURN01000001">
    <property type="protein sequence ID" value="RFC69591.1"/>
    <property type="molecule type" value="Genomic_DNA"/>
</dbReference>
<dbReference type="Gene3D" id="1.10.10.2520">
    <property type="entry name" value="Cell wall hydrolase SleB, domain 1"/>
    <property type="match status" value="1"/>
</dbReference>
<feature type="domain" description="Cell wall hydrolase SleB" evidence="2">
    <location>
        <begin position="111"/>
        <end position="209"/>
    </location>
</feature>
<dbReference type="GO" id="GO:0016787">
    <property type="term" value="F:hydrolase activity"/>
    <property type="evidence" value="ECO:0007669"/>
    <property type="project" value="UniProtKB-KW"/>
</dbReference>
<dbReference type="Proteomes" id="UP000262379">
    <property type="component" value="Unassembled WGS sequence"/>
</dbReference>
<evidence type="ECO:0000259" key="2">
    <source>
        <dbReference type="Pfam" id="PF07486"/>
    </source>
</evidence>
<comment type="caution">
    <text evidence="3">The sequence shown here is derived from an EMBL/GenBank/DDBJ whole genome shotgun (WGS) entry which is preliminary data.</text>
</comment>
<reference evidence="4" key="1">
    <citation type="submission" date="2018-08" db="EMBL/GenBank/DDBJ databases">
        <authorList>
            <person name="Im W.T."/>
        </authorList>
    </citation>
    <scope>NUCLEOTIDE SEQUENCE [LARGE SCALE GENOMIC DNA]</scope>
    <source>
        <strain evidence="4">LA-28</strain>
    </source>
</reference>
<proteinExistence type="predicted"/>
<evidence type="ECO:0000313" key="3">
    <source>
        <dbReference type="EMBL" id="RFC69591.1"/>
    </source>
</evidence>
<dbReference type="InterPro" id="IPR011105">
    <property type="entry name" value="Cell_wall_hydrolase_SleB"/>
</dbReference>
<feature type="region of interest" description="Disordered" evidence="1">
    <location>
        <begin position="279"/>
        <end position="311"/>
    </location>
</feature>